<accession>X0SG57</accession>
<protein>
    <submittedName>
        <fullName evidence="1">Uncharacterized protein</fullName>
    </submittedName>
</protein>
<comment type="caution">
    <text evidence="1">The sequence shown here is derived from an EMBL/GenBank/DDBJ whole genome shotgun (WGS) entry which is preliminary data.</text>
</comment>
<reference evidence="1" key="1">
    <citation type="journal article" date="2014" name="Front. Microbiol.">
        <title>High frequency of phylogenetically diverse reductive dehalogenase-homologous genes in deep subseafloor sedimentary metagenomes.</title>
        <authorList>
            <person name="Kawai M."/>
            <person name="Futagami T."/>
            <person name="Toyoda A."/>
            <person name="Takaki Y."/>
            <person name="Nishi S."/>
            <person name="Hori S."/>
            <person name="Arai W."/>
            <person name="Tsubouchi T."/>
            <person name="Morono Y."/>
            <person name="Uchiyama I."/>
            <person name="Ito T."/>
            <person name="Fujiyama A."/>
            <person name="Inagaki F."/>
            <person name="Takami H."/>
        </authorList>
    </citation>
    <scope>NUCLEOTIDE SEQUENCE</scope>
    <source>
        <strain evidence="1">Expedition CK06-06</strain>
    </source>
</reference>
<dbReference type="EMBL" id="BARS01004226">
    <property type="protein sequence ID" value="GAF74892.1"/>
    <property type="molecule type" value="Genomic_DNA"/>
</dbReference>
<proteinExistence type="predicted"/>
<name>X0SG57_9ZZZZ</name>
<evidence type="ECO:0000313" key="1">
    <source>
        <dbReference type="EMBL" id="GAF74892.1"/>
    </source>
</evidence>
<dbReference type="AlphaFoldDB" id="X0SG57"/>
<sequence>MRKFMFETSFGEVICIADTSKPLLSSDPDWRDFVLSEGEIKVIKGQEHINRLYKWSDIYLKDGWIMVCLKDGYYGSPEYKITNLPLL</sequence>
<organism evidence="1">
    <name type="scientific">marine sediment metagenome</name>
    <dbReference type="NCBI Taxonomy" id="412755"/>
    <lineage>
        <taxon>unclassified sequences</taxon>
        <taxon>metagenomes</taxon>
        <taxon>ecological metagenomes</taxon>
    </lineage>
</organism>
<gene>
    <name evidence="1" type="ORF">S01H1_08228</name>
</gene>